<dbReference type="AlphaFoldDB" id="X1LIE2"/>
<organism evidence="1">
    <name type="scientific">marine sediment metagenome</name>
    <dbReference type="NCBI Taxonomy" id="412755"/>
    <lineage>
        <taxon>unclassified sequences</taxon>
        <taxon>metagenomes</taxon>
        <taxon>ecological metagenomes</taxon>
    </lineage>
</organism>
<reference evidence="1" key="1">
    <citation type="journal article" date="2014" name="Front. Microbiol.">
        <title>High frequency of phylogenetically diverse reductive dehalogenase-homologous genes in deep subseafloor sedimentary metagenomes.</title>
        <authorList>
            <person name="Kawai M."/>
            <person name="Futagami T."/>
            <person name="Toyoda A."/>
            <person name="Takaki Y."/>
            <person name="Nishi S."/>
            <person name="Hori S."/>
            <person name="Arai W."/>
            <person name="Tsubouchi T."/>
            <person name="Morono Y."/>
            <person name="Uchiyama I."/>
            <person name="Ito T."/>
            <person name="Fujiyama A."/>
            <person name="Inagaki F."/>
            <person name="Takami H."/>
        </authorList>
    </citation>
    <scope>NUCLEOTIDE SEQUENCE</scope>
    <source>
        <strain evidence="1">Expedition CK06-06</strain>
    </source>
</reference>
<protein>
    <submittedName>
        <fullName evidence="1">Uncharacterized protein</fullName>
    </submittedName>
</protein>
<proteinExistence type="predicted"/>
<evidence type="ECO:0000313" key="1">
    <source>
        <dbReference type="EMBL" id="GAI19122.1"/>
    </source>
</evidence>
<accession>X1LIE2</accession>
<name>X1LIE2_9ZZZZ</name>
<dbReference type="EMBL" id="BARV01020974">
    <property type="protein sequence ID" value="GAI19122.1"/>
    <property type="molecule type" value="Genomic_DNA"/>
</dbReference>
<comment type="caution">
    <text evidence="1">The sequence shown here is derived from an EMBL/GenBank/DDBJ whole genome shotgun (WGS) entry which is preliminary data.</text>
</comment>
<feature type="non-terminal residue" evidence="1">
    <location>
        <position position="1"/>
    </location>
</feature>
<sequence length="43" mass="4684">SNGISSLNLLAIVKQNRTLAHSHDTPSSVRLLDYIDTGTLSQF</sequence>
<gene>
    <name evidence="1" type="ORF">S06H3_34863</name>
</gene>